<dbReference type="Proteomes" id="UP001596337">
    <property type="component" value="Unassembled WGS sequence"/>
</dbReference>
<keyword evidence="5" id="KW-1185">Reference proteome</keyword>
<dbReference type="InterPro" id="IPR020904">
    <property type="entry name" value="Sc_DH/Rdtase_CS"/>
</dbReference>
<dbReference type="EC" id="1.1.1.-" evidence="4"/>
<evidence type="ECO:0000256" key="1">
    <source>
        <dbReference type="ARBA" id="ARBA00006484"/>
    </source>
</evidence>
<dbReference type="RefSeq" id="WP_390221049.1">
    <property type="nucleotide sequence ID" value="NZ_JBHSXX010000001.1"/>
</dbReference>
<dbReference type="PANTHER" id="PTHR42760:SF133">
    <property type="entry name" value="3-OXOACYL-[ACYL-CARRIER-PROTEIN] REDUCTASE"/>
    <property type="match status" value="1"/>
</dbReference>
<comment type="caution">
    <text evidence="4">The sequence shown here is derived from an EMBL/GenBank/DDBJ whole genome shotgun (WGS) entry which is preliminary data.</text>
</comment>
<dbReference type="Gene3D" id="3.40.50.720">
    <property type="entry name" value="NAD(P)-binding Rossmann-like Domain"/>
    <property type="match status" value="1"/>
</dbReference>
<dbReference type="PROSITE" id="PS00061">
    <property type="entry name" value="ADH_SHORT"/>
    <property type="match status" value="1"/>
</dbReference>
<dbReference type="SMART" id="SM00822">
    <property type="entry name" value="PKS_KR"/>
    <property type="match status" value="1"/>
</dbReference>
<dbReference type="InterPro" id="IPR002347">
    <property type="entry name" value="SDR_fam"/>
</dbReference>
<protein>
    <submittedName>
        <fullName evidence="4">SDR family NAD(P)-dependent oxidoreductase</fullName>
        <ecNumber evidence="4">1.1.1.-</ecNumber>
    </submittedName>
</protein>
<evidence type="ECO:0000313" key="5">
    <source>
        <dbReference type="Proteomes" id="UP001596337"/>
    </source>
</evidence>
<dbReference type="GO" id="GO:0016491">
    <property type="term" value="F:oxidoreductase activity"/>
    <property type="evidence" value="ECO:0007669"/>
    <property type="project" value="UniProtKB-KW"/>
</dbReference>
<keyword evidence="2 4" id="KW-0560">Oxidoreductase</keyword>
<dbReference type="PANTHER" id="PTHR42760">
    <property type="entry name" value="SHORT-CHAIN DEHYDROGENASES/REDUCTASES FAMILY MEMBER"/>
    <property type="match status" value="1"/>
</dbReference>
<evidence type="ECO:0000256" key="2">
    <source>
        <dbReference type="ARBA" id="ARBA00023002"/>
    </source>
</evidence>
<dbReference type="SUPFAM" id="SSF51735">
    <property type="entry name" value="NAD(P)-binding Rossmann-fold domains"/>
    <property type="match status" value="1"/>
</dbReference>
<gene>
    <name evidence="4" type="ORF">ACFQGD_12580</name>
</gene>
<proteinExistence type="inferred from homology"/>
<organism evidence="4 5">
    <name type="scientific">Haloechinothrix salitolerans</name>
    <dbReference type="NCBI Taxonomy" id="926830"/>
    <lineage>
        <taxon>Bacteria</taxon>
        <taxon>Bacillati</taxon>
        <taxon>Actinomycetota</taxon>
        <taxon>Actinomycetes</taxon>
        <taxon>Pseudonocardiales</taxon>
        <taxon>Pseudonocardiaceae</taxon>
        <taxon>Haloechinothrix</taxon>
    </lineage>
</organism>
<dbReference type="InterPro" id="IPR057326">
    <property type="entry name" value="KR_dom"/>
</dbReference>
<evidence type="ECO:0000313" key="4">
    <source>
        <dbReference type="EMBL" id="MFC6867983.1"/>
    </source>
</evidence>
<dbReference type="InterPro" id="IPR036291">
    <property type="entry name" value="NAD(P)-bd_dom_sf"/>
</dbReference>
<comment type="similarity">
    <text evidence="1">Belongs to the short-chain dehydrogenases/reductases (SDR) family.</text>
</comment>
<sequence>MSLGVSGRIVVITGASRGLGRRCAELFAKEGASLGLLSRDLERLRRLAAILPCKVAPIQCDVADANSVARAFEEVASELGGADSVVSNAGVLSTTAKAQNLPIEVWNEVIGTNLSGAFHVARYAHRYLRASRRGRMVFVSSGAARLPMRGSSSYVASKAGIEGLTRALCSDWATDDICVNAVAPGYIENGDPNVHSSRVRDSLLARIPLRRAGDASEFAKSVLFLAGDFSSYITGQTLRVDGGYGIG</sequence>
<dbReference type="Pfam" id="PF13561">
    <property type="entry name" value="adh_short_C2"/>
    <property type="match status" value="1"/>
</dbReference>
<dbReference type="EMBL" id="JBHSXX010000001">
    <property type="protein sequence ID" value="MFC6867983.1"/>
    <property type="molecule type" value="Genomic_DNA"/>
</dbReference>
<accession>A0ABW2BZB3</accession>
<dbReference type="PRINTS" id="PR00080">
    <property type="entry name" value="SDRFAMILY"/>
</dbReference>
<name>A0ABW2BZB3_9PSEU</name>
<reference evidence="5" key="1">
    <citation type="journal article" date="2019" name="Int. J. Syst. Evol. Microbiol.">
        <title>The Global Catalogue of Microorganisms (GCM) 10K type strain sequencing project: providing services to taxonomists for standard genome sequencing and annotation.</title>
        <authorList>
            <consortium name="The Broad Institute Genomics Platform"/>
            <consortium name="The Broad Institute Genome Sequencing Center for Infectious Disease"/>
            <person name="Wu L."/>
            <person name="Ma J."/>
        </authorList>
    </citation>
    <scope>NUCLEOTIDE SEQUENCE [LARGE SCALE GENOMIC DNA]</scope>
    <source>
        <strain evidence="5">KCTC 32255</strain>
    </source>
</reference>
<evidence type="ECO:0000259" key="3">
    <source>
        <dbReference type="SMART" id="SM00822"/>
    </source>
</evidence>
<dbReference type="PRINTS" id="PR00081">
    <property type="entry name" value="GDHRDH"/>
</dbReference>
<feature type="domain" description="Ketoreductase" evidence="3">
    <location>
        <begin position="8"/>
        <end position="185"/>
    </location>
</feature>
<dbReference type="CDD" id="cd05233">
    <property type="entry name" value="SDR_c"/>
    <property type="match status" value="1"/>
</dbReference>